<dbReference type="AlphaFoldDB" id="A0A2P5D3R9"/>
<evidence type="ECO:0000313" key="3">
    <source>
        <dbReference type="Proteomes" id="UP000237105"/>
    </source>
</evidence>
<dbReference type="Proteomes" id="UP000237105">
    <property type="component" value="Unassembled WGS sequence"/>
</dbReference>
<keyword evidence="3" id="KW-1185">Reference proteome</keyword>
<proteinExistence type="predicted"/>
<comment type="caution">
    <text evidence="2">The sequence shown here is derived from an EMBL/GenBank/DDBJ whole genome shotgun (WGS) entry which is preliminary data.</text>
</comment>
<evidence type="ECO:0000313" key="2">
    <source>
        <dbReference type="EMBL" id="PON67895.1"/>
    </source>
</evidence>
<accession>A0A2P5D3R9</accession>
<gene>
    <name evidence="2" type="ORF">PanWU01x14_100630</name>
</gene>
<reference evidence="3" key="1">
    <citation type="submission" date="2016-06" db="EMBL/GenBank/DDBJ databases">
        <title>Parallel loss of symbiosis genes in relatives of nitrogen-fixing non-legume Parasponia.</title>
        <authorList>
            <person name="Van Velzen R."/>
            <person name="Holmer R."/>
            <person name="Bu F."/>
            <person name="Rutten L."/>
            <person name="Van Zeijl A."/>
            <person name="Liu W."/>
            <person name="Santuari L."/>
            <person name="Cao Q."/>
            <person name="Sharma T."/>
            <person name="Shen D."/>
            <person name="Roswanjaya Y."/>
            <person name="Wardhani T."/>
            <person name="Kalhor M.S."/>
            <person name="Jansen J."/>
            <person name="Van den Hoogen J."/>
            <person name="Gungor B."/>
            <person name="Hartog M."/>
            <person name="Hontelez J."/>
            <person name="Verver J."/>
            <person name="Yang W.-C."/>
            <person name="Schijlen E."/>
            <person name="Repin R."/>
            <person name="Schilthuizen M."/>
            <person name="Schranz E."/>
            <person name="Heidstra R."/>
            <person name="Miyata K."/>
            <person name="Fedorova E."/>
            <person name="Kohlen W."/>
            <person name="Bisseling T."/>
            <person name="Smit S."/>
            <person name="Geurts R."/>
        </authorList>
    </citation>
    <scope>NUCLEOTIDE SEQUENCE [LARGE SCALE GENOMIC DNA]</scope>
    <source>
        <strain evidence="3">cv. WU1-14</strain>
    </source>
</reference>
<sequence length="100" mass="11196">MSSSEEFREGNMFSGESDSSVSSINLKEYLKPEPEIEITGAKHSSPRIGDLLQDQWPRHIRDAPTFSSGYQYVEGNWLCTNVRTSCTSNKLSKITSSYGI</sequence>
<evidence type="ECO:0000256" key="1">
    <source>
        <dbReference type="SAM" id="MobiDB-lite"/>
    </source>
</evidence>
<organism evidence="2 3">
    <name type="scientific">Parasponia andersonii</name>
    <name type="common">Sponia andersonii</name>
    <dbReference type="NCBI Taxonomy" id="3476"/>
    <lineage>
        <taxon>Eukaryota</taxon>
        <taxon>Viridiplantae</taxon>
        <taxon>Streptophyta</taxon>
        <taxon>Embryophyta</taxon>
        <taxon>Tracheophyta</taxon>
        <taxon>Spermatophyta</taxon>
        <taxon>Magnoliopsida</taxon>
        <taxon>eudicotyledons</taxon>
        <taxon>Gunneridae</taxon>
        <taxon>Pentapetalae</taxon>
        <taxon>rosids</taxon>
        <taxon>fabids</taxon>
        <taxon>Rosales</taxon>
        <taxon>Cannabaceae</taxon>
        <taxon>Parasponia</taxon>
    </lineage>
</organism>
<dbReference type="EMBL" id="JXTB01000068">
    <property type="protein sequence ID" value="PON67895.1"/>
    <property type="molecule type" value="Genomic_DNA"/>
</dbReference>
<protein>
    <submittedName>
        <fullName evidence="2">Uncharacterized protein</fullName>
    </submittedName>
</protein>
<name>A0A2P5D3R9_PARAD</name>
<feature type="region of interest" description="Disordered" evidence="1">
    <location>
        <begin position="1"/>
        <end position="21"/>
    </location>
</feature>